<protein>
    <submittedName>
        <fullName evidence="1">Uncharacterized protein</fullName>
    </submittedName>
</protein>
<comment type="caution">
    <text evidence="1">The sequence shown here is derived from an EMBL/GenBank/DDBJ whole genome shotgun (WGS) entry which is preliminary data.</text>
</comment>
<keyword evidence="2" id="KW-1185">Reference proteome</keyword>
<organism evidence="1 2">
    <name type="scientific">Sphaerodactylus townsendi</name>
    <dbReference type="NCBI Taxonomy" id="933632"/>
    <lineage>
        <taxon>Eukaryota</taxon>
        <taxon>Metazoa</taxon>
        <taxon>Chordata</taxon>
        <taxon>Craniata</taxon>
        <taxon>Vertebrata</taxon>
        <taxon>Euteleostomi</taxon>
        <taxon>Lepidosauria</taxon>
        <taxon>Squamata</taxon>
        <taxon>Bifurcata</taxon>
        <taxon>Gekkota</taxon>
        <taxon>Sphaerodactylidae</taxon>
        <taxon>Sphaerodactylus</taxon>
    </lineage>
</organism>
<reference evidence="1" key="1">
    <citation type="submission" date="2021-08" db="EMBL/GenBank/DDBJ databases">
        <title>The first chromosome-level gecko genome reveals the dynamic sex chromosomes of Neotropical dwarf geckos (Sphaerodactylidae: Sphaerodactylus).</title>
        <authorList>
            <person name="Pinto B.J."/>
            <person name="Keating S.E."/>
            <person name="Gamble T."/>
        </authorList>
    </citation>
    <scope>NUCLEOTIDE SEQUENCE</scope>
    <source>
        <strain evidence="1">TG3544</strain>
    </source>
</reference>
<proteinExistence type="predicted"/>
<evidence type="ECO:0000313" key="2">
    <source>
        <dbReference type="Proteomes" id="UP000827872"/>
    </source>
</evidence>
<sequence>MSPLQLHLWMGRLLQEYILTRQIGLNIKECSGGEYNKRLATASAWAVDFFTALGRALESHSRFFPLLGGVERAAMDPAQRLMTSEEMAVCFTEGGPALPDLNQSTLHRNVTGNAGDMSSLGFHQPACCAPLLQLKPQFD</sequence>
<dbReference type="Proteomes" id="UP000827872">
    <property type="component" value="Linkage Group LG03"/>
</dbReference>
<evidence type="ECO:0000313" key="1">
    <source>
        <dbReference type="EMBL" id="KAH7991243.1"/>
    </source>
</evidence>
<name>A0ACB8EFJ0_9SAUR</name>
<dbReference type="EMBL" id="CM037616">
    <property type="protein sequence ID" value="KAH7991243.1"/>
    <property type="molecule type" value="Genomic_DNA"/>
</dbReference>
<gene>
    <name evidence="1" type="ORF">K3G42_003502</name>
</gene>
<accession>A0ACB8EFJ0</accession>